<keyword evidence="5" id="KW-1185">Reference proteome</keyword>
<dbReference type="GO" id="GO:0008897">
    <property type="term" value="F:holo-[acyl-carrier-protein] synthase activity"/>
    <property type="evidence" value="ECO:0007669"/>
    <property type="project" value="InterPro"/>
</dbReference>
<protein>
    <submittedName>
        <fullName evidence="4">4'-phosphopantetheinyl transferase</fullName>
    </submittedName>
</protein>
<dbReference type="GO" id="GO:0019878">
    <property type="term" value="P:lysine biosynthetic process via aminoadipic acid"/>
    <property type="evidence" value="ECO:0007669"/>
    <property type="project" value="TreeGrafter"/>
</dbReference>
<proteinExistence type="inferred from homology"/>
<dbReference type="EMBL" id="CP002771">
    <property type="protein sequence ID" value="AEF53604.1"/>
    <property type="molecule type" value="Genomic_DNA"/>
</dbReference>
<gene>
    <name evidence="4" type="ordered locus">Mar181_0544</name>
</gene>
<dbReference type="PANTHER" id="PTHR12215">
    <property type="entry name" value="PHOSPHOPANTETHEINE TRANSFERASE"/>
    <property type="match status" value="1"/>
</dbReference>
<reference evidence="4 5" key="1">
    <citation type="journal article" date="2012" name="Stand. Genomic Sci.">
        <title>Complete genome sequence of Marinomonas posidonica type strain (IVIA-Po-181(T)).</title>
        <authorList>
            <person name="Lucas-Elio P."/>
            <person name="Goodwin L."/>
            <person name="Woyke T."/>
            <person name="Pitluck S."/>
            <person name="Nolan M."/>
            <person name="Kyrpides N.C."/>
            <person name="Detter J.C."/>
            <person name="Copeland A."/>
            <person name="Lu M."/>
            <person name="Bruce D."/>
            <person name="Detter C."/>
            <person name="Tapia R."/>
            <person name="Han S."/>
            <person name="Land M.L."/>
            <person name="Ivanova N."/>
            <person name="Mikhailova N."/>
            <person name="Johnston A.W."/>
            <person name="Sanchez-Amat A."/>
        </authorList>
    </citation>
    <scope>NUCLEOTIDE SEQUENCE [LARGE SCALE GENOMIC DNA]</scope>
    <source>
        <strain evidence="5">CECT 7376 / NCIMB 14433 / IVIA-Po-181</strain>
    </source>
</reference>
<sequence length="198" mass="22782">MISISLLDLSKCNLNSPENCVNYLIPKQLNYFNKIKSEKRRMEYLWSRILINKLILSLKSKAFLLDSYRDTEYGPVLLNSKENFFLSLSHSSDAIVVAVSDFPVGVDVELMKRRDNYRDMAKLFMTSRELKDFDHQSVDHQKKYFYNLWVSKEAIFKSLPKHEQPGLSLANIAINSFQGSVVFFSCLSGGYAMAIAVK</sequence>
<dbReference type="SUPFAM" id="SSF56214">
    <property type="entry name" value="4'-phosphopantetheinyl transferase"/>
    <property type="match status" value="2"/>
</dbReference>
<evidence type="ECO:0000256" key="1">
    <source>
        <dbReference type="ARBA" id="ARBA00010990"/>
    </source>
</evidence>
<dbReference type="AlphaFoldDB" id="F6CZU3"/>
<dbReference type="PANTHER" id="PTHR12215:SF10">
    <property type="entry name" value="L-AMINOADIPATE-SEMIALDEHYDE DEHYDROGENASE-PHOSPHOPANTETHEINYL TRANSFERASE"/>
    <property type="match status" value="1"/>
</dbReference>
<dbReference type="KEGG" id="mpc:Mar181_0544"/>
<name>F6CZU3_MARPP</name>
<dbReference type="Gene3D" id="3.90.470.20">
    <property type="entry name" value="4'-phosphopantetheinyl transferase domain"/>
    <property type="match status" value="1"/>
</dbReference>
<dbReference type="STRING" id="491952.Mar181_0544"/>
<feature type="domain" description="4'-phosphopantetheinyl transferase" evidence="3">
    <location>
        <begin position="103"/>
        <end position="179"/>
    </location>
</feature>
<dbReference type="eggNOG" id="COG2091">
    <property type="taxonomic scope" value="Bacteria"/>
</dbReference>
<evidence type="ECO:0000313" key="4">
    <source>
        <dbReference type="EMBL" id="AEF53604.1"/>
    </source>
</evidence>
<dbReference type="HOGENOM" id="CLU_1376736_0_0_6"/>
<dbReference type="Proteomes" id="UP000009230">
    <property type="component" value="Chromosome"/>
</dbReference>
<comment type="similarity">
    <text evidence="1">Belongs to the P-Pant transferase superfamily. Gsp/Sfp/HetI/AcpT family.</text>
</comment>
<keyword evidence="2 4" id="KW-0808">Transferase</keyword>
<accession>F6CZU3</accession>
<dbReference type="GO" id="GO:0005829">
    <property type="term" value="C:cytosol"/>
    <property type="evidence" value="ECO:0007669"/>
    <property type="project" value="TreeGrafter"/>
</dbReference>
<dbReference type="Pfam" id="PF01648">
    <property type="entry name" value="ACPS"/>
    <property type="match status" value="1"/>
</dbReference>
<evidence type="ECO:0000256" key="2">
    <source>
        <dbReference type="ARBA" id="ARBA00022679"/>
    </source>
</evidence>
<dbReference type="GO" id="GO:0000287">
    <property type="term" value="F:magnesium ion binding"/>
    <property type="evidence" value="ECO:0007669"/>
    <property type="project" value="InterPro"/>
</dbReference>
<evidence type="ECO:0000259" key="3">
    <source>
        <dbReference type="Pfam" id="PF01648"/>
    </source>
</evidence>
<organism evidence="4 5">
    <name type="scientific">Marinomonas posidonica (strain CECT 7376 / NCIMB 14433 / IVIA-Po-181)</name>
    <dbReference type="NCBI Taxonomy" id="491952"/>
    <lineage>
        <taxon>Bacteria</taxon>
        <taxon>Pseudomonadati</taxon>
        <taxon>Pseudomonadota</taxon>
        <taxon>Gammaproteobacteria</taxon>
        <taxon>Oceanospirillales</taxon>
        <taxon>Oceanospirillaceae</taxon>
        <taxon>Marinomonas</taxon>
    </lineage>
</organism>
<dbReference type="InterPro" id="IPR037143">
    <property type="entry name" value="4-PPantetheinyl_Trfase_dom_sf"/>
</dbReference>
<dbReference type="InterPro" id="IPR008278">
    <property type="entry name" value="4-PPantetheinyl_Trfase_dom"/>
</dbReference>
<evidence type="ECO:0000313" key="5">
    <source>
        <dbReference type="Proteomes" id="UP000009230"/>
    </source>
</evidence>
<dbReference type="InterPro" id="IPR050559">
    <property type="entry name" value="P-Pant_transferase_sf"/>
</dbReference>